<dbReference type="RefSeq" id="XP_016246777.1">
    <property type="nucleotide sequence ID" value="XM_016396921.1"/>
</dbReference>
<feature type="region of interest" description="Disordered" evidence="1">
    <location>
        <begin position="209"/>
        <end position="242"/>
    </location>
</feature>
<dbReference type="GeneID" id="27348841"/>
<dbReference type="VEuPathDB" id="FungiDB:PV07_09647"/>
<dbReference type="InterPro" id="IPR029058">
    <property type="entry name" value="AB_hydrolase_fold"/>
</dbReference>
<evidence type="ECO:0000256" key="1">
    <source>
        <dbReference type="SAM" id="MobiDB-lite"/>
    </source>
</evidence>
<reference evidence="3 4" key="1">
    <citation type="submission" date="2015-01" db="EMBL/GenBank/DDBJ databases">
        <title>The Genome Sequence of Cladophialophora immunda CBS83496.</title>
        <authorList>
            <consortium name="The Broad Institute Genomics Platform"/>
            <person name="Cuomo C."/>
            <person name="de Hoog S."/>
            <person name="Gorbushina A."/>
            <person name="Stielow B."/>
            <person name="Teixiera M."/>
            <person name="Abouelleil A."/>
            <person name="Chapman S.B."/>
            <person name="Priest M."/>
            <person name="Young S.K."/>
            <person name="Wortman J."/>
            <person name="Nusbaum C."/>
            <person name="Birren B."/>
        </authorList>
    </citation>
    <scope>NUCLEOTIDE SEQUENCE [LARGE SCALE GENOMIC DNA]</scope>
    <source>
        <strain evidence="3 4">CBS 83496</strain>
    </source>
</reference>
<dbReference type="STRING" id="569365.A0A0D1ZFH7"/>
<dbReference type="Proteomes" id="UP000054466">
    <property type="component" value="Unassembled WGS sequence"/>
</dbReference>
<dbReference type="HOGENOM" id="CLU_020336_9_1_1"/>
<dbReference type="OrthoDB" id="294702at2759"/>
<feature type="domain" description="AB hydrolase-1" evidence="2">
    <location>
        <begin position="59"/>
        <end position="203"/>
    </location>
</feature>
<proteinExistence type="predicted"/>
<evidence type="ECO:0000259" key="2">
    <source>
        <dbReference type="Pfam" id="PF12697"/>
    </source>
</evidence>
<evidence type="ECO:0000313" key="4">
    <source>
        <dbReference type="Proteomes" id="UP000054466"/>
    </source>
</evidence>
<dbReference type="InterPro" id="IPR000073">
    <property type="entry name" value="AB_hydrolase_1"/>
</dbReference>
<protein>
    <recommendedName>
        <fullName evidence="2">AB hydrolase-1 domain-containing protein</fullName>
    </recommendedName>
</protein>
<gene>
    <name evidence="3" type="ORF">PV07_09647</name>
</gene>
<accession>A0A0D1ZFH7</accession>
<dbReference type="Gene3D" id="3.40.50.1820">
    <property type="entry name" value="alpha/beta hydrolase"/>
    <property type="match status" value="1"/>
</dbReference>
<dbReference type="SUPFAM" id="SSF53474">
    <property type="entry name" value="alpha/beta-Hydrolases"/>
    <property type="match status" value="1"/>
</dbReference>
<dbReference type="Pfam" id="PF12697">
    <property type="entry name" value="Abhydrolase_6"/>
    <property type="match status" value="1"/>
</dbReference>
<sequence>MTIRKHNPWEEDATISALISLPSRDLSLFARSSGPARCPGDPVAILFTGAGGPLATYVKVEQHLSTFVRTLFYDRAGYDLSTLPSNAEPLTAEDGARDLDALLDKINVPPPYLLIGHSYGGIPLREFLRHQLVKYRPGRATEIISWVVLYDTSGELAWALFPRIPSADLTAVSQDVHWEELTNLRAESGMTDEEWNAAIQASMRTIKGVKREDTHGSARTLAKKRQLEEHTYHGGNLGRDKV</sequence>
<dbReference type="AlphaFoldDB" id="A0A0D1ZFH7"/>
<organism evidence="3 4">
    <name type="scientific">Cladophialophora immunda</name>
    <dbReference type="NCBI Taxonomy" id="569365"/>
    <lineage>
        <taxon>Eukaryota</taxon>
        <taxon>Fungi</taxon>
        <taxon>Dikarya</taxon>
        <taxon>Ascomycota</taxon>
        <taxon>Pezizomycotina</taxon>
        <taxon>Eurotiomycetes</taxon>
        <taxon>Chaetothyriomycetidae</taxon>
        <taxon>Chaetothyriales</taxon>
        <taxon>Herpotrichiellaceae</taxon>
        <taxon>Cladophialophora</taxon>
    </lineage>
</organism>
<keyword evidence="4" id="KW-1185">Reference proteome</keyword>
<name>A0A0D1ZFH7_9EURO</name>
<feature type="compositionally biased region" description="Basic and acidic residues" evidence="1">
    <location>
        <begin position="225"/>
        <end position="242"/>
    </location>
</feature>
<evidence type="ECO:0000313" key="3">
    <source>
        <dbReference type="EMBL" id="KIW26561.1"/>
    </source>
</evidence>
<dbReference type="EMBL" id="KN847044">
    <property type="protein sequence ID" value="KIW26561.1"/>
    <property type="molecule type" value="Genomic_DNA"/>
</dbReference>